<keyword evidence="2 3" id="KW-0040">ANK repeat</keyword>
<dbReference type="PANTHER" id="PTHR24198:SF165">
    <property type="entry name" value="ANKYRIN REPEAT-CONTAINING PROTEIN-RELATED"/>
    <property type="match status" value="1"/>
</dbReference>
<sequence>LEKWGWNWRRVHGAIERSDEAEIQSLLDNTPILLHRDKNNNTLVHLSARIGNYTLTQKYMDSHGIDPNSINYSGEMPLMLAAESNQLEIVKLLNEYGANKRRPNSTPLCAIRSNDQAILNLLIDQDKEILNMMDWRGITALHTAVSRESYELVDILISRGIDVDRGLDGYTPLHAALKNKDTLMTEKILAAGDNNVLFEFAQGATALHLAVWKKSVTITRQILNRGADINARDNGGLTALHEAIIASDYDQVALLVTRGANLNAKTNTNILKLLLSRKSNVNERNHRGSNPLHLVVKLGTVEDLKLMTAAGRDVSILNYFGESVLYLAAANKDPEVCRYLIHKNKCNVNRHCILGLYPLHIACKGEHEEVATALIVAGAKINVTCLSDKLPLYNVIYYNRHKIVAILPEHGANINGPKTRDMMLRLAVERRSQIAARIMVKFLARLEAKGVAISPADYKLIAKKEELLELLEQYRVELRAMVERNVVNSVTFFDTLINSTRNVLLGYLRNEDSLRNFEGQVHRFPYYEPKLRSNINWAVHRDRFQRSVSSLMCEVLPVEDPQH</sequence>
<evidence type="ECO:0000256" key="1">
    <source>
        <dbReference type="ARBA" id="ARBA00022737"/>
    </source>
</evidence>
<evidence type="ECO:0000313" key="5">
    <source>
        <dbReference type="Proteomes" id="UP000215335"/>
    </source>
</evidence>
<protein>
    <submittedName>
        <fullName evidence="4">Uncharacterized protein</fullName>
    </submittedName>
</protein>
<feature type="repeat" description="ANK" evidence="3">
    <location>
        <begin position="202"/>
        <end position="234"/>
    </location>
</feature>
<gene>
    <name evidence="4" type="ORF">TSAR_006618</name>
</gene>
<feature type="repeat" description="ANK" evidence="3">
    <location>
        <begin position="354"/>
        <end position="386"/>
    </location>
</feature>
<evidence type="ECO:0000256" key="2">
    <source>
        <dbReference type="ARBA" id="ARBA00023043"/>
    </source>
</evidence>
<dbReference type="PROSITE" id="PS50297">
    <property type="entry name" value="ANK_REP_REGION"/>
    <property type="match status" value="5"/>
</dbReference>
<dbReference type="EMBL" id="NNAY01000988">
    <property type="protein sequence ID" value="OXU25598.1"/>
    <property type="molecule type" value="Genomic_DNA"/>
</dbReference>
<organism evidence="4 5">
    <name type="scientific">Trichomalopsis sarcophagae</name>
    <dbReference type="NCBI Taxonomy" id="543379"/>
    <lineage>
        <taxon>Eukaryota</taxon>
        <taxon>Metazoa</taxon>
        <taxon>Ecdysozoa</taxon>
        <taxon>Arthropoda</taxon>
        <taxon>Hexapoda</taxon>
        <taxon>Insecta</taxon>
        <taxon>Pterygota</taxon>
        <taxon>Neoptera</taxon>
        <taxon>Endopterygota</taxon>
        <taxon>Hymenoptera</taxon>
        <taxon>Apocrita</taxon>
        <taxon>Proctotrupomorpha</taxon>
        <taxon>Chalcidoidea</taxon>
        <taxon>Pteromalidae</taxon>
        <taxon>Pteromalinae</taxon>
        <taxon>Trichomalopsis</taxon>
    </lineage>
</organism>
<dbReference type="Pfam" id="PF12796">
    <property type="entry name" value="Ank_2"/>
    <property type="match status" value="4"/>
</dbReference>
<dbReference type="Gene3D" id="1.25.40.20">
    <property type="entry name" value="Ankyrin repeat-containing domain"/>
    <property type="match status" value="3"/>
</dbReference>
<keyword evidence="5" id="KW-1185">Reference proteome</keyword>
<evidence type="ECO:0000313" key="4">
    <source>
        <dbReference type="EMBL" id="OXU25598.1"/>
    </source>
</evidence>
<evidence type="ECO:0000256" key="3">
    <source>
        <dbReference type="PROSITE-ProRule" id="PRU00023"/>
    </source>
</evidence>
<dbReference type="PANTHER" id="PTHR24198">
    <property type="entry name" value="ANKYRIN REPEAT AND PROTEIN KINASE DOMAIN-CONTAINING PROTEIN"/>
    <property type="match status" value="1"/>
</dbReference>
<dbReference type="AlphaFoldDB" id="A0A232F539"/>
<feature type="repeat" description="ANK" evidence="3">
    <location>
        <begin position="73"/>
        <end position="105"/>
    </location>
</feature>
<accession>A0A232F539</accession>
<keyword evidence="1" id="KW-0677">Repeat</keyword>
<dbReference type="InterPro" id="IPR036770">
    <property type="entry name" value="Ankyrin_rpt-contain_sf"/>
</dbReference>
<dbReference type="Proteomes" id="UP000215335">
    <property type="component" value="Unassembled WGS sequence"/>
</dbReference>
<dbReference type="SMART" id="SM00248">
    <property type="entry name" value="ANK"/>
    <property type="match status" value="10"/>
</dbReference>
<dbReference type="SUPFAM" id="SSF48403">
    <property type="entry name" value="Ankyrin repeat"/>
    <property type="match status" value="2"/>
</dbReference>
<comment type="caution">
    <text evidence="4">The sequence shown here is derived from an EMBL/GenBank/DDBJ whole genome shotgun (WGS) entry which is preliminary data.</text>
</comment>
<dbReference type="InterPro" id="IPR002110">
    <property type="entry name" value="Ankyrin_rpt"/>
</dbReference>
<dbReference type="STRING" id="543379.A0A232F539"/>
<name>A0A232F539_9HYME</name>
<proteinExistence type="predicted"/>
<feature type="non-terminal residue" evidence="4">
    <location>
        <position position="1"/>
    </location>
</feature>
<reference evidence="4 5" key="1">
    <citation type="journal article" date="2017" name="Curr. Biol.">
        <title>The Evolution of Venom by Co-option of Single-Copy Genes.</title>
        <authorList>
            <person name="Martinson E.O."/>
            <person name="Mrinalini"/>
            <person name="Kelkar Y.D."/>
            <person name="Chang C.H."/>
            <person name="Werren J.H."/>
        </authorList>
    </citation>
    <scope>NUCLEOTIDE SEQUENCE [LARGE SCALE GENOMIC DNA]</scope>
    <source>
        <strain evidence="4 5">Alberta</strain>
        <tissue evidence="4">Whole body</tissue>
    </source>
</reference>
<feature type="repeat" description="ANK" evidence="3">
    <location>
        <begin position="136"/>
        <end position="164"/>
    </location>
</feature>
<feature type="repeat" description="ANK" evidence="3">
    <location>
        <begin position="287"/>
        <end position="319"/>
    </location>
</feature>
<dbReference type="OrthoDB" id="20872at2759"/>
<dbReference type="PROSITE" id="PS50088">
    <property type="entry name" value="ANK_REPEAT"/>
    <property type="match status" value="6"/>
</dbReference>
<feature type="repeat" description="ANK" evidence="3">
    <location>
        <begin position="235"/>
        <end position="267"/>
    </location>
</feature>